<dbReference type="EMBL" id="JAXCGZ010013229">
    <property type="protein sequence ID" value="KAK7073256.1"/>
    <property type="molecule type" value="Genomic_DNA"/>
</dbReference>
<feature type="compositionally biased region" description="Low complexity" evidence="1">
    <location>
        <begin position="48"/>
        <end position="159"/>
    </location>
</feature>
<protein>
    <submittedName>
        <fullName evidence="3">Uncharacterized protein</fullName>
    </submittedName>
</protein>
<evidence type="ECO:0000256" key="1">
    <source>
        <dbReference type="SAM" id="MobiDB-lite"/>
    </source>
</evidence>
<accession>A0AAN8WZD5</accession>
<dbReference type="Proteomes" id="UP001381693">
    <property type="component" value="Unassembled WGS sequence"/>
</dbReference>
<name>A0AAN8WZD5_HALRR</name>
<feature type="compositionally biased region" description="Polar residues" evidence="1">
    <location>
        <begin position="160"/>
        <end position="174"/>
    </location>
</feature>
<evidence type="ECO:0000256" key="2">
    <source>
        <dbReference type="SAM" id="Phobius"/>
    </source>
</evidence>
<reference evidence="3 4" key="1">
    <citation type="submission" date="2023-11" db="EMBL/GenBank/DDBJ databases">
        <title>Halocaridina rubra genome assembly.</title>
        <authorList>
            <person name="Smith C."/>
        </authorList>
    </citation>
    <scope>NUCLEOTIDE SEQUENCE [LARGE SCALE GENOMIC DNA]</scope>
    <source>
        <strain evidence="3">EP-1</strain>
        <tissue evidence="3">Whole</tissue>
    </source>
</reference>
<organism evidence="3 4">
    <name type="scientific">Halocaridina rubra</name>
    <name type="common">Hawaiian red shrimp</name>
    <dbReference type="NCBI Taxonomy" id="373956"/>
    <lineage>
        <taxon>Eukaryota</taxon>
        <taxon>Metazoa</taxon>
        <taxon>Ecdysozoa</taxon>
        <taxon>Arthropoda</taxon>
        <taxon>Crustacea</taxon>
        <taxon>Multicrustacea</taxon>
        <taxon>Malacostraca</taxon>
        <taxon>Eumalacostraca</taxon>
        <taxon>Eucarida</taxon>
        <taxon>Decapoda</taxon>
        <taxon>Pleocyemata</taxon>
        <taxon>Caridea</taxon>
        <taxon>Atyoidea</taxon>
        <taxon>Atyidae</taxon>
        <taxon>Halocaridina</taxon>
    </lineage>
</organism>
<sequence length="250" mass="26973">MVMNDSVSSLTEHIRMLSSILPYERQYVNYSFVEDLEEKIECPEDNQPATTTTAEISTASTSTTEVSTASTSTTKASTASTSTTEVSTASMSTTEVSTTSSSTTPSSSLLSTVISSTSTETSGSVSTTSVTTTSPTTSATQTTTIIESTSEGSSPEIPTEYTTTSAPEITSRPSSFPTIPILKEDKEENLIEVDQAFEIDCEDDETQNSTQVIKTFHLSYMIVTFVALNILKAVMFYAFTKLYDHLFVLN</sequence>
<dbReference type="AlphaFoldDB" id="A0AAN8WZD5"/>
<feature type="transmembrane region" description="Helical" evidence="2">
    <location>
        <begin position="218"/>
        <end position="239"/>
    </location>
</feature>
<feature type="region of interest" description="Disordered" evidence="1">
    <location>
        <begin position="42"/>
        <end position="174"/>
    </location>
</feature>
<evidence type="ECO:0000313" key="4">
    <source>
        <dbReference type="Proteomes" id="UP001381693"/>
    </source>
</evidence>
<comment type="caution">
    <text evidence="3">The sequence shown here is derived from an EMBL/GenBank/DDBJ whole genome shotgun (WGS) entry which is preliminary data.</text>
</comment>
<keyword evidence="2" id="KW-1133">Transmembrane helix</keyword>
<keyword evidence="2" id="KW-0472">Membrane</keyword>
<gene>
    <name evidence="3" type="ORF">SK128_015551</name>
</gene>
<keyword evidence="4" id="KW-1185">Reference proteome</keyword>
<keyword evidence="2" id="KW-0812">Transmembrane</keyword>
<proteinExistence type="predicted"/>
<evidence type="ECO:0000313" key="3">
    <source>
        <dbReference type="EMBL" id="KAK7073256.1"/>
    </source>
</evidence>